<protein>
    <submittedName>
        <fullName evidence="1">Uncharacterized protein</fullName>
    </submittedName>
</protein>
<evidence type="ECO:0000313" key="2">
    <source>
        <dbReference type="Proteomes" id="UP001221142"/>
    </source>
</evidence>
<reference evidence="1" key="1">
    <citation type="submission" date="2023-03" db="EMBL/GenBank/DDBJ databases">
        <title>Massive genome expansion in bonnet fungi (Mycena s.s.) driven by repeated elements and novel gene families across ecological guilds.</title>
        <authorList>
            <consortium name="Lawrence Berkeley National Laboratory"/>
            <person name="Harder C.B."/>
            <person name="Miyauchi S."/>
            <person name="Viragh M."/>
            <person name="Kuo A."/>
            <person name="Thoen E."/>
            <person name="Andreopoulos B."/>
            <person name="Lu D."/>
            <person name="Skrede I."/>
            <person name="Drula E."/>
            <person name="Henrissat B."/>
            <person name="Morin E."/>
            <person name="Kohler A."/>
            <person name="Barry K."/>
            <person name="LaButti K."/>
            <person name="Morin E."/>
            <person name="Salamov A."/>
            <person name="Lipzen A."/>
            <person name="Mereny Z."/>
            <person name="Hegedus B."/>
            <person name="Baldrian P."/>
            <person name="Stursova M."/>
            <person name="Weitz H."/>
            <person name="Taylor A."/>
            <person name="Grigoriev I.V."/>
            <person name="Nagy L.G."/>
            <person name="Martin F."/>
            <person name="Kauserud H."/>
        </authorList>
    </citation>
    <scope>NUCLEOTIDE SEQUENCE</scope>
    <source>
        <strain evidence="1">9284</strain>
    </source>
</reference>
<name>A0AAD7B806_9AGAR</name>
<evidence type="ECO:0000313" key="1">
    <source>
        <dbReference type="EMBL" id="KAJ7613009.1"/>
    </source>
</evidence>
<comment type="caution">
    <text evidence="1">The sequence shown here is derived from an EMBL/GenBank/DDBJ whole genome shotgun (WGS) entry which is preliminary data.</text>
</comment>
<gene>
    <name evidence="1" type="ORF">FB45DRAFT_874547</name>
</gene>
<proteinExistence type="predicted"/>
<dbReference type="EMBL" id="JARKIF010000029">
    <property type="protein sequence ID" value="KAJ7613009.1"/>
    <property type="molecule type" value="Genomic_DNA"/>
</dbReference>
<dbReference type="AlphaFoldDB" id="A0AAD7B806"/>
<organism evidence="1 2">
    <name type="scientific">Roridomyces roridus</name>
    <dbReference type="NCBI Taxonomy" id="1738132"/>
    <lineage>
        <taxon>Eukaryota</taxon>
        <taxon>Fungi</taxon>
        <taxon>Dikarya</taxon>
        <taxon>Basidiomycota</taxon>
        <taxon>Agaricomycotina</taxon>
        <taxon>Agaricomycetes</taxon>
        <taxon>Agaricomycetidae</taxon>
        <taxon>Agaricales</taxon>
        <taxon>Marasmiineae</taxon>
        <taxon>Mycenaceae</taxon>
        <taxon>Roridomyces</taxon>
    </lineage>
</organism>
<dbReference type="Proteomes" id="UP001221142">
    <property type="component" value="Unassembled WGS sequence"/>
</dbReference>
<sequence length="226" mass="25652">MARSIRGWVLEFQQRIDDFFLQILDAQTRSQESRLRPFHRDLGQAKQLGSERMEAVRFRSFRLLPAPVAAQKQRGKGVSEYQMSPSKARDFAHRLHVARKTGPMDLLFTYTKSEVLADLYITPILDRSPPLIGCKQVIAATQHSRDVPFDSGSGVGLSPWDATGKPCGDAAKNSWPFALAFGLKFERWRREQEIMPHACGRQRRSMVYPSGQNRLVDVDLTKKGHA</sequence>
<keyword evidence="2" id="KW-1185">Reference proteome</keyword>
<accession>A0AAD7B806</accession>